<proteinExistence type="predicted"/>
<dbReference type="Proteomes" id="UP000261032">
    <property type="component" value="Unassembled WGS sequence"/>
</dbReference>
<sequence>MKKRIDTNHEKNLDYFQDNYPELLDDYIDFYENGVTLSDGEITPEDMVDIVRITSNFNKDNYFKLN</sequence>
<evidence type="ECO:0000313" key="2">
    <source>
        <dbReference type="Proteomes" id="UP000261032"/>
    </source>
</evidence>
<dbReference type="EMBL" id="QUSL01000004">
    <property type="protein sequence ID" value="RGD86731.1"/>
    <property type="molecule type" value="Genomic_DNA"/>
</dbReference>
<name>A0A3E3EHM2_9FIRM</name>
<evidence type="ECO:0000313" key="1">
    <source>
        <dbReference type="EMBL" id="RGD86731.1"/>
    </source>
</evidence>
<gene>
    <name evidence="1" type="ORF">DXB93_04270</name>
</gene>
<reference evidence="1 2" key="1">
    <citation type="submission" date="2018-08" db="EMBL/GenBank/DDBJ databases">
        <title>A genome reference for cultivated species of the human gut microbiota.</title>
        <authorList>
            <person name="Zou Y."/>
            <person name="Xue W."/>
            <person name="Luo G."/>
        </authorList>
    </citation>
    <scope>NUCLEOTIDE SEQUENCE [LARGE SCALE GENOMIC DNA]</scope>
    <source>
        <strain evidence="1 2">OM06-4</strain>
    </source>
</reference>
<comment type="caution">
    <text evidence="1">The sequence shown here is derived from an EMBL/GenBank/DDBJ whole genome shotgun (WGS) entry which is preliminary data.</text>
</comment>
<accession>A0A3E3EHM2</accession>
<dbReference type="RefSeq" id="WP_117580699.1">
    <property type="nucleotide sequence ID" value="NZ_CAXMZC010000001.1"/>
</dbReference>
<dbReference type="AlphaFoldDB" id="A0A3E3EHM2"/>
<organism evidence="1 2">
    <name type="scientific">Thomasclavelia ramosa</name>
    <dbReference type="NCBI Taxonomy" id="1547"/>
    <lineage>
        <taxon>Bacteria</taxon>
        <taxon>Bacillati</taxon>
        <taxon>Bacillota</taxon>
        <taxon>Erysipelotrichia</taxon>
        <taxon>Erysipelotrichales</taxon>
        <taxon>Coprobacillaceae</taxon>
        <taxon>Thomasclavelia</taxon>
    </lineage>
</organism>
<protein>
    <submittedName>
        <fullName evidence="1">Uncharacterized protein</fullName>
    </submittedName>
</protein>